<organism evidence="2 3">
    <name type="scientific">Lacihabitans lacunae</name>
    <dbReference type="NCBI Taxonomy" id="1028214"/>
    <lineage>
        <taxon>Bacteria</taxon>
        <taxon>Pseudomonadati</taxon>
        <taxon>Bacteroidota</taxon>
        <taxon>Cytophagia</taxon>
        <taxon>Cytophagales</taxon>
        <taxon>Leadbetterellaceae</taxon>
        <taxon>Lacihabitans</taxon>
    </lineage>
</organism>
<feature type="transmembrane region" description="Helical" evidence="1">
    <location>
        <begin position="280"/>
        <end position="299"/>
    </location>
</feature>
<comment type="caution">
    <text evidence="2">The sequence shown here is derived from an EMBL/GenBank/DDBJ whole genome shotgun (WGS) entry which is preliminary data.</text>
</comment>
<keyword evidence="1" id="KW-0812">Transmembrane</keyword>
<name>A0ABV7Z0B7_9BACT</name>
<evidence type="ECO:0000313" key="2">
    <source>
        <dbReference type="EMBL" id="MFC3812720.1"/>
    </source>
</evidence>
<feature type="transmembrane region" description="Helical" evidence="1">
    <location>
        <begin position="114"/>
        <end position="134"/>
    </location>
</feature>
<keyword evidence="3" id="KW-1185">Reference proteome</keyword>
<feature type="transmembrane region" description="Helical" evidence="1">
    <location>
        <begin position="6"/>
        <end position="25"/>
    </location>
</feature>
<proteinExistence type="predicted"/>
<feature type="transmembrane region" description="Helical" evidence="1">
    <location>
        <begin position="399"/>
        <end position="417"/>
    </location>
</feature>
<sequence>MNIRTLSIVTILYLLLPNIIFLFCWLDNPYNFLTIPPLLASYFWYVGSKYAYQTSGVPLKSALTVLILSAIIVVVSGTGGYFPQCYDFWTHNARLNDLYEHAFPATLQNNHTYYAYYFGFYLTPVLISKILGGYLLFTNFAYLTLGVFVGLMWFIIYFEFDFKKIILGLLVSTPSIFFLNFITFGFYSKYVHVGNNLWLHDFFKGLQWEPHQLIPSFIFAGLILFETKNHKWPILAILIAPLTVLWGPFVSMSITSILVFYVIINGINKSDFYLFKQYKLIFSLLLVIVSCLPILFFLGSNQMSGKFEVLPAIGRENGPFAYLIFILLNFGLLGLFLIFKVKQNRAILISVLIYLSVASILKLGYYNDFLIKSTLLPLLILHFSFGSVAVKHFKTFIKSPSFILLFIIYISGFIPTLKNQTKDLKLSNVFLLEKNQNSKVFDAYTDIHENLLKRYTEREAYQYHGDMNSFYARKLAPKSIEKSIKLNAEKRSKPSN</sequence>
<feature type="transmembrane region" description="Helical" evidence="1">
    <location>
        <begin position="320"/>
        <end position="339"/>
    </location>
</feature>
<evidence type="ECO:0008006" key="4">
    <source>
        <dbReference type="Google" id="ProtNLM"/>
    </source>
</evidence>
<feature type="transmembrane region" description="Helical" evidence="1">
    <location>
        <begin position="140"/>
        <end position="158"/>
    </location>
</feature>
<gene>
    <name evidence="2" type="ORF">ACFOOI_18805</name>
</gene>
<evidence type="ECO:0000256" key="1">
    <source>
        <dbReference type="SAM" id="Phobius"/>
    </source>
</evidence>
<feature type="transmembrane region" description="Helical" evidence="1">
    <location>
        <begin position="345"/>
        <end position="363"/>
    </location>
</feature>
<accession>A0ABV7Z0B7</accession>
<evidence type="ECO:0000313" key="3">
    <source>
        <dbReference type="Proteomes" id="UP001595616"/>
    </source>
</evidence>
<dbReference type="EMBL" id="JBHRYQ010000001">
    <property type="protein sequence ID" value="MFC3812720.1"/>
    <property type="molecule type" value="Genomic_DNA"/>
</dbReference>
<reference evidence="3" key="1">
    <citation type="journal article" date="2019" name="Int. J. Syst. Evol. Microbiol.">
        <title>The Global Catalogue of Microorganisms (GCM) 10K type strain sequencing project: providing services to taxonomists for standard genome sequencing and annotation.</title>
        <authorList>
            <consortium name="The Broad Institute Genomics Platform"/>
            <consortium name="The Broad Institute Genome Sequencing Center for Infectious Disease"/>
            <person name="Wu L."/>
            <person name="Ma J."/>
        </authorList>
    </citation>
    <scope>NUCLEOTIDE SEQUENCE [LARGE SCALE GENOMIC DNA]</scope>
    <source>
        <strain evidence="3">CECT 7956</strain>
    </source>
</reference>
<dbReference type="RefSeq" id="WP_379839613.1">
    <property type="nucleotide sequence ID" value="NZ_JBHRYQ010000001.1"/>
</dbReference>
<dbReference type="Proteomes" id="UP001595616">
    <property type="component" value="Unassembled WGS sequence"/>
</dbReference>
<protein>
    <recommendedName>
        <fullName evidence="4">Glycosyltransferase RgtA/B/C/D-like domain-containing protein</fullName>
    </recommendedName>
</protein>
<feature type="transmembrane region" description="Helical" evidence="1">
    <location>
        <begin position="237"/>
        <end position="264"/>
    </location>
</feature>
<feature type="transmembrane region" description="Helical" evidence="1">
    <location>
        <begin position="59"/>
        <end position="82"/>
    </location>
</feature>
<keyword evidence="1" id="KW-1133">Transmembrane helix</keyword>
<feature type="transmembrane region" description="Helical" evidence="1">
    <location>
        <begin position="165"/>
        <end position="188"/>
    </location>
</feature>
<keyword evidence="1" id="KW-0472">Membrane</keyword>